<evidence type="ECO:0000256" key="1">
    <source>
        <dbReference type="SAM" id="Phobius"/>
    </source>
</evidence>
<keyword evidence="1" id="KW-0812">Transmembrane</keyword>
<evidence type="ECO:0000313" key="2">
    <source>
        <dbReference type="EMBL" id="RDY10077.1"/>
    </source>
</evidence>
<dbReference type="AlphaFoldDB" id="A0A371I4V3"/>
<comment type="caution">
    <text evidence="2">The sequence shown here is derived from an EMBL/GenBank/DDBJ whole genome shotgun (WGS) entry which is preliminary data.</text>
</comment>
<reference evidence="2" key="1">
    <citation type="submission" date="2018-05" db="EMBL/GenBank/DDBJ databases">
        <title>Draft genome of Mucuna pruriens seed.</title>
        <authorList>
            <person name="Nnadi N.E."/>
            <person name="Vos R."/>
            <person name="Hasami M.H."/>
            <person name="Devisetty U.K."/>
            <person name="Aguiy J.C."/>
        </authorList>
    </citation>
    <scope>NUCLEOTIDE SEQUENCE [LARGE SCALE GENOMIC DNA]</scope>
    <source>
        <strain evidence="2">JCA_2017</strain>
    </source>
</reference>
<accession>A0A371I4V3</accession>
<feature type="non-terminal residue" evidence="2">
    <location>
        <position position="1"/>
    </location>
</feature>
<protein>
    <submittedName>
        <fullName evidence="2">Uncharacterized protein</fullName>
    </submittedName>
</protein>
<evidence type="ECO:0000313" key="3">
    <source>
        <dbReference type="Proteomes" id="UP000257109"/>
    </source>
</evidence>
<gene>
    <name evidence="2" type="ORF">CR513_05461</name>
</gene>
<keyword evidence="1" id="KW-1133">Transmembrane helix</keyword>
<dbReference type="STRING" id="157652.A0A371I4V3"/>
<keyword evidence="3" id="KW-1185">Reference proteome</keyword>
<name>A0A371I4V3_MUCPR</name>
<keyword evidence="1" id="KW-0472">Membrane</keyword>
<dbReference type="OrthoDB" id="1934841at2759"/>
<organism evidence="2 3">
    <name type="scientific">Mucuna pruriens</name>
    <name type="common">Velvet bean</name>
    <name type="synonym">Dolichos pruriens</name>
    <dbReference type="NCBI Taxonomy" id="157652"/>
    <lineage>
        <taxon>Eukaryota</taxon>
        <taxon>Viridiplantae</taxon>
        <taxon>Streptophyta</taxon>
        <taxon>Embryophyta</taxon>
        <taxon>Tracheophyta</taxon>
        <taxon>Spermatophyta</taxon>
        <taxon>Magnoliopsida</taxon>
        <taxon>eudicotyledons</taxon>
        <taxon>Gunneridae</taxon>
        <taxon>Pentapetalae</taxon>
        <taxon>rosids</taxon>
        <taxon>fabids</taxon>
        <taxon>Fabales</taxon>
        <taxon>Fabaceae</taxon>
        <taxon>Papilionoideae</taxon>
        <taxon>50 kb inversion clade</taxon>
        <taxon>NPAAA clade</taxon>
        <taxon>indigoferoid/millettioid clade</taxon>
        <taxon>Phaseoleae</taxon>
        <taxon>Mucuna</taxon>
    </lineage>
</organism>
<sequence length="153" mass="17799">MKSNIILIANISHYARHLKGYTSISQVNNIFNDDDDIDSLLSKPSVKRLMFMSWKEANKIYYKILCIVCVKICVHFYPMMLETMKVSLRKELFGPYIRIRLSRGQSLASVGLYLPKPVFSHEKIRIEDLIHDKEGRALNTTTNVVFQEVFQNL</sequence>
<dbReference type="Proteomes" id="UP000257109">
    <property type="component" value="Unassembled WGS sequence"/>
</dbReference>
<dbReference type="EMBL" id="QJKJ01000916">
    <property type="protein sequence ID" value="RDY10077.1"/>
    <property type="molecule type" value="Genomic_DNA"/>
</dbReference>
<feature type="transmembrane region" description="Helical" evidence="1">
    <location>
        <begin position="60"/>
        <end position="80"/>
    </location>
</feature>
<proteinExistence type="predicted"/>